<evidence type="ECO:0000313" key="1">
    <source>
        <dbReference type="EMBL" id="REE28767.1"/>
    </source>
</evidence>
<dbReference type="RefSeq" id="WP_115892267.1">
    <property type="nucleotide sequence ID" value="NZ_QREL01000001.1"/>
</dbReference>
<dbReference type="Pfam" id="PF04409">
    <property type="entry name" value="DUF530"/>
    <property type="match status" value="1"/>
</dbReference>
<accession>A0A371NE35</accession>
<protein>
    <recommendedName>
        <fullName evidence="3">DUF530 domain-containing protein</fullName>
    </recommendedName>
</protein>
<evidence type="ECO:0000313" key="2">
    <source>
        <dbReference type="Proteomes" id="UP000256864"/>
    </source>
</evidence>
<comment type="caution">
    <text evidence="1">The sequence shown here is derived from an EMBL/GenBank/DDBJ whole genome shotgun (WGS) entry which is preliminary data.</text>
</comment>
<evidence type="ECO:0008006" key="3">
    <source>
        <dbReference type="Google" id="ProtNLM"/>
    </source>
</evidence>
<reference evidence="1 2" key="1">
    <citation type="submission" date="2018-07" db="EMBL/GenBank/DDBJ databases">
        <title>Genomic Encyclopedia of Type Strains, Phase IV (KMG-IV): sequencing the most valuable type-strain genomes for metagenomic binning, comparative biology and taxonomic classification.</title>
        <authorList>
            <person name="Goeker M."/>
        </authorList>
    </citation>
    <scope>NUCLEOTIDE SEQUENCE [LARGE SCALE GENOMIC DNA]</scope>
    <source>
        <strain evidence="1 2">DSM 7466</strain>
    </source>
</reference>
<gene>
    <name evidence="1" type="ORF">C7452_0788</name>
</gene>
<dbReference type="AlphaFoldDB" id="A0A371NE35"/>
<organism evidence="1 2">
    <name type="scientific">Methanothermobacter defluvii</name>
    <dbReference type="NCBI Taxonomy" id="49339"/>
    <lineage>
        <taxon>Archaea</taxon>
        <taxon>Methanobacteriati</taxon>
        <taxon>Methanobacteriota</taxon>
        <taxon>Methanomada group</taxon>
        <taxon>Methanobacteria</taxon>
        <taxon>Methanobacteriales</taxon>
        <taxon>Methanobacteriaceae</taxon>
        <taxon>Methanothermobacter</taxon>
    </lineage>
</organism>
<dbReference type="Proteomes" id="UP000256864">
    <property type="component" value="Unassembled WGS sequence"/>
</dbReference>
<dbReference type="EMBL" id="QREL01000001">
    <property type="protein sequence ID" value="REE28767.1"/>
    <property type="molecule type" value="Genomic_DNA"/>
</dbReference>
<proteinExistence type="predicted"/>
<name>A0A371NE35_9EURY</name>
<dbReference type="InterPro" id="IPR007503">
    <property type="entry name" value="DUF530"/>
</dbReference>
<sequence length="525" mass="60835">MNESGLIARSERFLESIKDRKVSLDDLKSVEGFIDLYTYLRGNLEELQDLKEAMELRGFKYPFRSISGYSSQYSPEIAEDVHDIKRHAQYFRMKASTKKNLLDRVNSAISSHRIALGNLEEYALLRCPDCSRSLRLSEVEYQDVLDGVMCPCGSGMMEIEFSGSAICRPEIIPHLPLSGDYMVKMSELSLWARKAFKKIMRLFKNEKKGAVRSATLVIKVLEDGRWIRRRITIDSDDDDYERMLRQRYGPNVRIELIQFHRKKSSIINDRYTRTALALGYAGLSHDIIMDIKERVYTEKLRDYDAVKRYRRILFEARTYSPDLRLSEEELQEVRVQKMHALLHEAGLGDARGRLNRELREDLEVMEEVKRELFRDVPVNLVLWDVALYYLGTSLDRRSKHSGPFPNLRPVLDRSQVRTFDELSRDAVDLLNTCWEGGMVYIDKLGDVLLKKFEIEDKMKGLHMKPNPLAFGAAVLHMEGEADIETCAEIFHVSVDEVVEEKRNIENLGKPSTDRAKMFLNLIKGD</sequence>
<keyword evidence="2" id="KW-1185">Reference proteome</keyword>